<proteinExistence type="predicted"/>
<organism evidence="1 2">
    <name type="scientific">Caerostris extrusa</name>
    <name type="common">Bark spider</name>
    <name type="synonym">Caerostris bankana</name>
    <dbReference type="NCBI Taxonomy" id="172846"/>
    <lineage>
        <taxon>Eukaryota</taxon>
        <taxon>Metazoa</taxon>
        <taxon>Ecdysozoa</taxon>
        <taxon>Arthropoda</taxon>
        <taxon>Chelicerata</taxon>
        <taxon>Arachnida</taxon>
        <taxon>Araneae</taxon>
        <taxon>Araneomorphae</taxon>
        <taxon>Entelegynae</taxon>
        <taxon>Araneoidea</taxon>
        <taxon>Araneidae</taxon>
        <taxon>Caerostris</taxon>
    </lineage>
</organism>
<accession>A0AAV4XGQ3</accession>
<keyword evidence="2" id="KW-1185">Reference proteome</keyword>
<sequence length="74" mass="8647">MVYSRRGKRSKTVTVLKWTCDNIFTRGLKIGIFLRRLCRRNQPLTHKQIRRKGQRETIVGVPGLTDPHLQLCNS</sequence>
<dbReference type="AlphaFoldDB" id="A0AAV4XGQ3"/>
<gene>
    <name evidence="1" type="ORF">CEXT_575831</name>
</gene>
<dbReference type="EMBL" id="BPLR01000263">
    <property type="protein sequence ID" value="GIY93410.1"/>
    <property type="molecule type" value="Genomic_DNA"/>
</dbReference>
<evidence type="ECO:0000313" key="2">
    <source>
        <dbReference type="Proteomes" id="UP001054945"/>
    </source>
</evidence>
<comment type="caution">
    <text evidence="1">The sequence shown here is derived from an EMBL/GenBank/DDBJ whole genome shotgun (WGS) entry which is preliminary data.</text>
</comment>
<protein>
    <submittedName>
        <fullName evidence="1">Uncharacterized protein</fullName>
    </submittedName>
</protein>
<evidence type="ECO:0000313" key="1">
    <source>
        <dbReference type="EMBL" id="GIY93410.1"/>
    </source>
</evidence>
<name>A0AAV4XGQ3_CAEEX</name>
<reference evidence="1 2" key="1">
    <citation type="submission" date="2021-06" db="EMBL/GenBank/DDBJ databases">
        <title>Caerostris extrusa draft genome.</title>
        <authorList>
            <person name="Kono N."/>
            <person name="Arakawa K."/>
        </authorList>
    </citation>
    <scope>NUCLEOTIDE SEQUENCE [LARGE SCALE GENOMIC DNA]</scope>
</reference>
<dbReference type="Proteomes" id="UP001054945">
    <property type="component" value="Unassembled WGS sequence"/>
</dbReference>